<reference evidence="2 3" key="1">
    <citation type="submission" date="2017-08" db="EMBL/GenBank/DDBJ databases">
        <title>Infants hospitalized years apart are colonized by the same room-sourced microbial strains.</title>
        <authorList>
            <person name="Brooks B."/>
            <person name="Olm M.R."/>
            <person name="Firek B.A."/>
            <person name="Baker R."/>
            <person name="Thomas B.C."/>
            <person name="Morowitz M.J."/>
            <person name="Banfield J.F."/>
        </authorList>
    </citation>
    <scope>NUCLEOTIDE SEQUENCE [LARGE SCALE GENOMIC DNA]</scope>
    <source>
        <strain evidence="2">S2_005_003_R2_47</strain>
    </source>
</reference>
<organism evidence="2 3">
    <name type="scientific">Sphingopyxis macrogoltabida</name>
    <name type="common">Sphingomonas macrogoltabidus</name>
    <dbReference type="NCBI Taxonomy" id="33050"/>
    <lineage>
        <taxon>Bacteria</taxon>
        <taxon>Pseudomonadati</taxon>
        <taxon>Pseudomonadota</taxon>
        <taxon>Alphaproteobacteria</taxon>
        <taxon>Sphingomonadales</taxon>
        <taxon>Sphingomonadaceae</taxon>
        <taxon>Sphingopyxis</taxon>
    </lineage>
</organism>
<feature type="transmembrane region" description="Helical" evidence="1">
    <location>
        <begin position="12"/>
        <end position="38"/>
    </location>
</feature>
<keyword evidence="1" id="KW-1133">Transmembrane helix</keyword>
<evidence type="ECO:0000256" key="1">
    <source>
        <dbReference type="SAM" id="Phobius"/>
    </source>
</evidence>
<proteinExistence type="predicted"/>
<evidence type="ECO:0000313" key="3">
    <source>
        <dbReference type="Proteomes" id="UP000248597"/>
    </source>
</evidence>
<comment type="caution">
    <text evidence="2">The sequence shown here is derived from an EMBL/GenBank/DDBJ whole genome shotgun (WGS) entry which is preliminary data.</text>
</comment>
<dbReference type="AlphaFoldDB" id="A0A2W5KUC8"/>
<accession>A0A2W5KUC8</accession>
<feature type="transmembrane region" description="Helical" evidence="1">
    <location>
        <begin position="90"/>
        <end position="111"/>
    </location>
</feature>
<keyword evidence="1" id="KW-0472">Membrane</keyword>
<dbReference type="Proteomes" id="UP000248597">
    <property type="component" value="Unassembled WGS sequence"/>
</dbReference>
<feature type="transmembrane region" description="Helical" evidence="1">
    <location>
        <begin position="58"/>
        <end position="78"/>
    </location>
</feature>
<name>A0A2W5KUC8_SPHMC</name>
<gene>
    <name evidence="2" type="ORF">DI569_15025</name>
</gene>
<protein>
    <submittedName>
        <fullName evidence="2">Uncharacterized protein</fullName>
    </submittedName>
</protein>
<dbReference type="EMBL" id="QFPJ01000053">
    <property type="protein sequence ID" value="PZQ20601.1"/>
    <property type="molecule type" value="Genomic_DNA"/>
</dbReference>
<keyword evidence="1" id="KW-0812">Transmembrane</keyword>
<evidence type="ECO:0000313" key="2">
    <source>
        <dbReference type="EMBL" id="PZQ20601.1"/>
    </source>
</evidence>
<sequence length="112" mass="11935">MSEGPHGASRRGGSGCLIGGVLFAAVFVAVWLAAITLYGLVVEQWEMVRVRRDFSYDWVFLWAPLIAAGLGLAAAFFAARRFSAARMTMLVLTIGLLALFGGILLFGLGGLL</sequence>